<dbReference type="InterPro" id="IPR045214">
    <property type="entry name" value="Surf1/Surf4"/>
</dbReference>
<accession>A0A1G6C6N5</accession>
<feature type="transmembrane region" description="Helical" evidence="6">
    <location>
        <begin position="9"/>
        <end position="29"/>
    </location>
</feature>
<evidence type="ECO:0000256" key="1">
    <source>
        <dbReference type="ARBA" id="ARBA00004370"/>
    </source>
</evidence>
<dbReference type="PROSITE" id="PS50895">
    <property type="entry name" value="SURF1"/>
    <property type="match status" value="1"/>
</dbReference>
<dbReference type="Proteomes" id="UP000199071">
    <property type="component" value="Unassembled WGS sequence"/>
</dbReference>
<keyword evidence="5 6" id="KW-0472">Membrane</keyword>
<evidence type="ECO:0000256" key="6">
    <source>
        <dbReference type="RuleBase" id="RU363076"/>
    </source>
</evidence>
<sequence>MTRTVSRRLLVPGILAAVAFAVLMSLGFWQVSRLQWKEALIARVESRLADDPVPAPGPDEWDGLDIAAAEYTPVRLSGRFLNQNEVHVVFSLTEPKGPVGGIGYMVMTPFETDEGWLVYVNRGFVPQDRKDASTRAEGLVDGETTVTGLMREPQQSSWFMPGDDIPGNAWFSRDPDAYAIAYGLPADKVAPYIVDALAEPANPGGLPQGGETPIVFPNSHLQYAVTWFGLAAALIAVFVAFVLRERRR</sequence>
<dbReference type="PANTHER" id="PTHR23427:SF2">
    <property type="entry name" value="SURFEIT LOCUS PROTEIN 1"/>
    <property type="match status" value="1"/>
</dbReference>
<keyword evidence="4 6" id="KW-1133">Transmembrane helix</keyword>
<evidence type="ECO:0000256" key="5">
    <source>
        <dbReference type="ARBA" id="ARBA00023136"/>
    </source>
</evidence>
<dbReference type="AlphaFoldDB" id="A0A1G6C6N5"/>
<dbReference type="PANTHER" id="PTHR23427">
    <property type="entry name" value="SURFEIT LOCUS PROTEIN"/>
    <property type="match status" value="1"/>
</dbReference>
<proteinExistence type="inferred from homology"/>
<reference evidence="7 8" key="1">
    <citation type="submission" date="2016-10" db="EMBL/GenBank/DDBJ databases">
        <authorList>
            <person name="de Groot N.N."/>
        </authorList>
    </citation>
    <scope>NUCLEOTIDE SEQUENCE [LARGE SCALE GENOMIC DNA]</scope>
    <source>
        <strain evidence="7 8">ATCC 35022</strain>
    </source>
</reference>
<dbReference type="CDD" id="cd06662">
    <property type="entry name" value="SURF1"/>
    <property type="match status" value="1"/>
</dbReference>
<protein>
    <recommendedName>
        <fullName evidence="6">SURF1-like protein</fullName>
    </recommendedName>
</protein>
<keyword evidence="3 6" id="KW-0812">Transmembrane</keyword>
<evidence type="ECO:0000256" key="3">
    <source>
        <dbReference type="ARBA" id="ARBA00022692"/>
    </source>
</evidence>
<comment type="similarity">
    <text evidence="2 6">Belongs to the SURF1 family.</text>
</comment>
<evidence type="ECO:0000313" key="8">
    <source>
        <dbReference type="Proteomes" id="UP000199071"/>
    </source>
</evidence>
<gene>
    <name evidence="7" type="ORF">SAMN02982931_02128</name>
</gene>
<comment type="subcellular location">
    <subcellularLocation>
        <location evidence="6">Cell membrane</location>
        <topology evidence="6">Multi-pass membrane protein</topology>
    </subcellularLocation>
    <subcellularLocation>
        <location evidence="1">Membrane</location>
    </subcellularLocation>
</comment>
<evidence type="ECO:0000256" key="2">
    <source>
        <dbReference type="ARBA" id="ARBA00007165"/>
    </source>
</evidence>
<dbReference type="EMBL" id="FMXQ01000004">
    <property type="protein sequence ID" value="SDB28550.1"/>
    <property type="molecule type" value="Genomic_DNA"/>
</dbReference>
<evidence type="ECO:0000256" key="4">
    <source>
        <dbReference type="ARBA" id="ARBA00022989"/>
    </source>
</evidence>
<dbReference type="InterPro" id="IPR002994">
    <property type="entry name" value="Surf1/Shy1"/>
</dbReference>
<keyword evidence="8" id="KW-1185">Reference proteome</keyword>
<dbReference type="GO" id="GO:0005886">
    <property type="term" value="C:plasma membrane"/>
    <property type="evidence" value="ECO:0007669"/>
    <property type="project" value="UniProtKB-SubCell"/>
</dbReference>
<organism evidence="7 8">
    <name type="scientific">Bauldia litoralis</name>
    <dbReference type="NCBI Taxonomy" id="665467"/>
    <lineage>
        <taxon>Bacteria</taxon>
        <taxon>Pseudomonadati</taxon>
        <taxon>Pseudomonadota</taxon>
        <taxon>Alphaproteobacteria</taxon>
        <taxon>Hyphomicrobiales</taxon>
        <taxon>Kaistiaceae</taxon>
        <taxon>Bauldia</taxon>
    </lineage>
</organism>
<dbReference type="Pfam" id="PF02104">
    <property type="entry name" value="SURF1"/>
    <property type="match status" value="1"/>
</dbReference>
<evidence type="ECO:0000313" key="7">
    <source>
        <dbReference type="EMBL" id="SDB28550.1"/>
    </source>
</evidence>
<name>A0A1G6C6N5_9HYPH</name>
<dbReference type="RefSeq" id="WP_244521214.1">
    <property type="nucleotide sequence ID" value="NZ_FMXQ01000004.1"/>
</dbReference>
<feature type="transmembrane region" description="Helical" evidence="6">
    <location>
        <begin position="221"/>
        <end position="243"/>
    </location>
</feature>
<dbReference type="STRING" id="665467.SAMN02982931_02128"/>
<keyword evidence="6" id="KW-1003">Cell membrane</keyword>